<accession>A0A432W5U2</accession>
<comment type="subcellular location">
    <subcellularLocation>
        <location evidence="1">Cell membrane</location>
        <topology evidence="1">Multi-pass membrane protein</topology>
    </subcellularLocation>
</comment>
<evidence type="ECO:0000256" key="1">
    <source>
        <dbReference type="ARBA" id="ARBA00004651"/>
    </source>
</evidence>
<dbReference type="Proteomes" id="UP000288293">
    <property type="component" value="Unassembled WGS sequence"/>
</dbReference>
<evidence type="ECO:0000256" key="3">
    <source>
        <dbReference type="ARBA" id="ARBA00022692"/>
    </source>
</evidence>
<evidence type="ECO:0000256" key="6">
    <source>
        <dbReference type="SAM" id="Phobius"/>
    </source>
</evidence>
<feature type="domain" description="Type II secretion system protein GspF" evidence="7">
    <location>
        <begin position="114"/>
        <end position="237"/>
    </location>
</feature>
<dbReference type="Pfam" id="PF00482">
    <property type="entry name" value="T2SSF"/>
    <property type="match status" value="1"/>
</dbReference>
<gene>
    <name evidence="8" type="ORF">CWE09_01025</name>
</gene>
<dbReference type="Gene3D" id="1.20.81.30">
    <property type="entry name" value="Type II secretion system (T2SS), domain F"/>
    <property type="match status" value="1"/>
</dbReference>
<feature type="transmembrane region" description="Helical" evidence="6">
    <location>
        <begin position="222"/>
        <end position="241"/>
    </location>
</feature>
<keyword evidence="2" id="KW-1003">Cell membrane</keyword>
<evidence type="ECO:0000313" key="8">
    <source>
        <dbReference type="EMBL" id="RUO25349.1"/>
    </source>
</evidence>
<keyword evidence="5 6" id="KW-0472">Membrane</keyword>
<evidence type="ECO:0000256" key="5">
    <source>
        <dbReference type="ARBA" id="ARBA00023136"/>
    </source>
</evidence>
<dbReference type="PANTHER" id="PTHR35007:SF1">
    <property type="entry name" value="PILUS ASSEMBLY PROTEIN"/>
    <property type="match status" value="1"/>
</dbReference>
<evidence type="ECO:0000256" key="2">
    <source>
        <dbReference type="ARBA" id="ARBA00022475"/>
    </source>
</evidence>
<dbReference type="InterPro" id="IPR042094">
    <property type="entry name" value="T2SS_GspF_sf"/>
</dbReference>
<sequence length="283" mass="31913">MMDKYLLLATLSIAIGATGLVVFVSNIWFTWNQRLQQQAQRSLSELFLFTPLRDLLTGWLIFWITATVFMVLVTQSLVLSLCSMIAFALFPLYWFKRFKKRRASAFYQQLPDALLLLSSSLRSGSPLLSSLQLLAREMPAPLSQEFTLLVRRLRLGEPFSATLDELLQRLPSVDLERVVIALKLAHESGGQQADLLEQLSLTMRSKQQLQQRVVALTSQGRLQGKVMTALPLLMAIALWFMEKPTMQALAVHPLGWISAAVLLVLLAAGYWVVHKLVHIEVPL</sequence>
<keyword evidence="3 6" id="KW-0812">Transmembrane</keyword>
<keyword evidence="4 6" id="KW-1133">Transmembrane helix</keyword>
<dbReference type="GO" id="GO:0005886">
    <property type="term" value="C:plasma membrane"/>
    <property type="evidence" value="ECO:0007669"/>
    <property type="project" value="UniProtKB-SubCell"/>
</dbReference>
<feature type="transmembrane region" description="Helical" evidence="6">
    <location>
        <begin position="6"/>
        <end position="31"/>
    </location>
</feature>
<evidence type="ECO:0000256" key="4">
    <source>
        <dbReference type="ARBA" id="ARBA00022989"/>
    </source>
</evidence>
<dbReference type="EMBL" id="PIPL01000001">
    <property type="protein sequence ID" value="RUO25349.1"/>
    <property type="molecule type" value="Genomic_DNA"/>
</dbReference>
<comment type="caution">
    <text evidence="8">The sequence shown here is derived from an EMBL/GenBank/DDBJ whole genome shotgun (WGS) entry which is preliminary data.</text>
</comment>
<evidence type="ECO:0000259" key="7">
    <source>
        <dbReference type="Pfam" id="PF00482"/>
    </source>
</evidence>
<dbReference type="AlphaFoldDB" id="A0A432W5U2"/>
<feature type="transmembrane region" description="Helical" evidence="6">
    <location>
        <begin position="77"/>
        <end position="95"/>
    </location>
</feature>
<evidence type="ECO:0000313" key="9">
    <source>
        <dbReference type="Proteomes" id="UP000288293"/>
    </source>
</evidence>
<feature type="transmembrane region" description="Helical" evidence="6">
    <location>
        <begin position="253"/>
        <end position="273"/>
    </location>
</feature>
<dbReference type="RefSeq" id="WP_126802046.1">
    <property type="nucleotide sequence ID" value="NZ_PIPL01000001.1"/>
</dbReference>
<protein>
    <recommendedName>
        <fullName evidence="7">Type II secretion system protein GspF domain-containing protein</fullName>
    </recommendedName>
</protein>
<reference evidence="8 9" key="1">
    <citation type="journal article" date="2011" name="Front. Microbiol.">
        <title>Genomic signatures of strain selection and enhancement in Bacillus atrophaeus var. globigii, a historical biowarfare simulant.</title>
        <authorList>
            <person name="Gibbons H.S."/>
            <person name="Broomall S.M."/>
            <person name="McNew L.A."/>
            <person name="Daligault H."/>
            <person name="Chapman C."/>
            <person name="Bruce D."/>
            <person name="Karavis M."/>
            <person name="Krepps M."/>
            <person name="McGregor P.A."/>
            <person name="Hong C."/>
            <person name="Park K.H."/>
            <person name="Akmal A."/>
            <person name="Feldman A."/>
            <person name="Lin J.S."/>
            <person name="Chang W.E."/>
            <person name="Higgs B.W."/>
            <person name="Demirev P."/>
            <person name="Lindquist J."/>
            <person name="Liem A."/>
            <person name="Fochler E."/>
            <person name="Read T.D."/>
            <person name="Tapia R."/>
            <person name="Johnson S."/>
            <person name="Bishop-Lilly K.A."/>
            <person name="Detter C."/>
            <person name="Han C."/>
            <person name="Sozhamannan S."/>
            <person name="Rosenzweig C.N."/>
            <person name="Skowronski E.W."/>
        </authorList>
    </citation>
    <scope>NUCLEOTIDE SEQUENCE [LARGE SCALE GENOMIC DNA]</scope>
    <source>
        <strain evidence="8 9">MLST1</strain>
    </source>
</reference>
<dbReference type="OrthoDB" id="5611741at2"/>
<proteinExistence type="predicted"/>
<organism evidence="8 9">
    <name type="scientific">Aliidiomarina minuta</name>
    <dbReference type="NCBI Taxonomy" id="880057"/>
    <lineage>
        <taxon>Bacteria</taxon>
        <taxon>Pseudomonadati</taxon>
        <taxon>Pseudomonadota</taxon>
        <taxon>Gammaproteobacteria</taxon>
        <taxon>Alteromonadales</taxon>
        <taxon>Idiomarinaceae</taxon>
        <taxon>Aliidiomarina</taxon>
    </lineage>
</organism>
<dbReference type="InterPro" id="IPR018076">
    <property type="entry name" value="T2SS_GspF_dom"/>
</dbReference>
<keyword evidence="9" id="KW-1185">Reference proteome</keyword>
<name>A0A432W5U2_9GAMM</name>
<dbReference type="PANTHER" id="PTHR35007">
    <property type="entry name" value="INTEGRAL MEMBRANE PROTEIN-RELATED"/>
    <property type="match status" value="1"/>
</dbReference>